<dbReference type="PANTHER" id="PTHR14387">
    <property type="entry name" value="THADA/DEATH RECEPTOR INTERACTING PROTEIN"/>
    <property type="match status" value="1"/>
</dbReference>
<keyword evidence="2" id="KW-1185">Reference proteome</keyword>
<accession>A0AA35S697</accession>
<proteinExistence type="predicted"/>
<name>A0AA35S697_GEOBA</name>
<organism evidence="1 2">
    <name type="scientific">Geodia barretti</name>
    <name type="common">Barrett's horny sponge</name>
    <dbReference type="NCBI Taxonomy" id="519541"/>
    <lineage>
        <taxon>Eukaryota</taxon>
        <taxon>Metazoa</taxon>
        <taxon>Porifera</taxon>
        <taxon>Demospongiae</taxon>
        <taxon>Heteroscleromorpha</taxon>
        <taxon>Tetractinellida</taxon>
        <taxon>Astrophorina</taxon>
        <taxon>Geodiidae</taxon>
        <taxon>Geodia</taxon>
    </lineage>
</organism>
<dbReference type="InterPro" id="IPR051954">
    <property type="entry name" value="tRNA_methyltransferase_THADA"/>
</dbReference>
<dbReference type="PANTHER" id="PTHR14387:SF7">
    <property type="entry name" value="THYROID ADENOMA-ASSOCIATED PROTEIN"/>
    <property type="match status" value="1"/>
</dbReference>
<reference evidence="1" key="1">
    <citation type="submission" date="2023-03" db="EMBL/GenBank/DDBJ databases">
        <authorList>
            <person name="Steffen K."/>
            <person name="Cardenas P."/>
        </authorList>
    </citation>
    <scope>NUCLEOTIDE SEQUENCE</scope>
</reference>
<evidence type="ECO:0000313" key="2">
    <source>
        <dbReference type="Proteomes" id="UP001174909"/>
    </source>
</evidence>
<dbReference type="GO" id="GO:0005829">
    <property type="term" value="C:cytosol"/>
    <property type="evidence" value="ECO:0007669"/>
    <property type="project" value="TreeGrafter"/>
</dbReference>
<dbReference type="EMBL" id="CASHTH010001975">
    <property type="protein sequence ID" value="CAI8022701.1"/>
    <property type="molecule type" value="Genomic_DNA"/>
</dbReference>
<protein>
    <submittedName>
        <fullName evidence="1">Thyroid adenoma-associated protein</fullName>
    </submittedName>
</protein>
<dbReference type="Proteomes" id="UP001174909">
    <property type="component" value="Unassembled WGS sequence"/>
</dbReference>
<dbReference type="AlphaFoldDB" id="A0AA35S697"/>
<evidence type="ECO:0000313" key="1">
    <source>
        <dbReference type="EMBL" id="CAI8022701.1"/>
    </source>
</evidence>
<gene>
    <name evidence="1" type="ORF">GBAR_LOCUS13316</name>
</gene>
<dbReference type="GO" id="GO:0030488">
    <property type="term" value="P:tRNA methylation"/>
    <property type="evidence" value="ECO:0007669"/>
    <property type="project" value="TreeGrafter"/>
</dbReference>
<comment type="caution">
    <text evidence="1">The sequence shown here is derived from an EMBL/GenBank/DDBJ whole genome shotgun (WGS) entry which is preliminary data.</text>
</comment>
<sequence>MFDRGGVQKRHMCQWLRSSYIEIIMWRPGSRRGGKTTMLQPFHQQHVEKWMKHAKEQQVVGLLMDVWGGKTAHAQFSCLKKLVVSVSQLAGSGSLSGPFLLVLVEMHAVCLSRHPLQRAIASLLQGLPDPYGGTVVDHIHSTIDAALAGGWLASDTHCLQYLEALGENFPLGELALWKQLPLVVKYCVSVIEVCYSHNGLTDPLFTTALKTIMTILHKTQSLVCGLLSGEFSFQFPSSTTEAVVSWAPEQRSWSAELRVQWFGGLLARTSNLCEALLKTGVGVPHDLCLTAAMVLVVIILRTRTSSEDRSAVVTDITSDWLRTTGSPLKDFSQLAVCHALLAKLPLSALFGDAGGKPCLLKLFPKICHLFDGFTETSDRYIAARTLALWTTMAKQCASDICEGNNIYEALLPSGPSINLVLKKVWTLWEDPVDGIRHQCKLMFENVIGICQRLQKTESLSPSPFLLSLVDSLLALSSPTRGKYQLLSTLSHTHPCHHSPPHCPNPPY</sequence>